<dbReference type="EMBL" id="CP003179">
    <property type="protein sequence ID" value="AEW04850.1"/>
    <property type="molecule type" value="Genomic_DNA"/>
</dbReference>
<dbReference type="KEGG" id="sap:Sulac_1353"/>
<evidence type="ECO:0000313" key="1">
    <source>
        <dbReference type="EMBL" id="AEW04850.1"/>
    </source>
</evidence>
<name>G8TWF2_SULAD</name>
<dbReference type="HOGENOM" id="CLU_1179709_0_0_9"/>
<protein>
    <submittedName>
        <fullName evidence="1">Uncharacterized protein</fullName>
    </submittedName>
</protein>
<keyword evidence="2" id="KW-1185">Reference proteome</keyword>
<evidence type="ECO:0000313" key="2">
    <source>
        <dbReference type="Proteomes" id="UP000005439"/>
    </source>
</evidence>
<reference evidence="2" key="1">
    <citation type="submission" date="2011-12" db="EMBL/GenBank/DDBJ databases">
        <title>The complete genome of chromosome of Sulfobacillus acidophilus DSM 10332.</title>
        <authorList>
            <person name="Lucas S."/>
            <person name="Han J."/>
            <person name="Lapidus A."/>
            <person name="Bruce D."/>
            <person name="Goodwin L."/>
            <person name="Pitluck S."/>
            <person name="Peters L."/>
            <person name="Kyrpides N."/>
            <person name="Mavromatis K."/>
            <person name="Ivanova N."/>
            <person name="Mikhailova N."/>
            <person name="Chertkov O."/>
            <person name="Saunders E."/>
            <person name="Detter J.C."/>
            <person name="Tapia R."/>
            <person name="Han C."/>
            <person name="Land M."/>
            <person name="Hauser L."/>
            <person name="Markowitz V."/>
            <person name="Cheng J.-F."/>
            <person name="Hugenholtz P."/>
            <person name="Woyke T."/>
            <person name="Wu D."/>
            <person name="Pukall R."/>
            <person name="Gehrich-Schroeter G."/>
            <person name="Schneider S."/>
            <person name="Klenk H.-P."/>
            <person name="Eisen J.A."/>
        </authorList>
    </citation>
    <scope>NUCLEOTIDE SEQUENCE [LARGE SCALE GENOMIC DNA]</scope>
    <source>
        <strain evidence="2">ATCC 700253 / DSM 10332 / NAL</strain>
    </source>
</reference>
<accession>G8TWF2</accession>
<dbReference type="AlphaFoldDB" id="G8TWF2"/>
<sequence>MPLKRLWVLPGVFLVLLGAILLAESRLHVTKAAFIDACKAQSIPWWKCTPTNTPINPHAVNVSWVTPQWPNPPQIVGGPDFFSAPTMQQLQNLYGSLEVFRYQGSQKWVLIGDGMNPTGSNPATPGGALVAVEDCTGLGASCLDPNAPHNVNTFVVVGPPDRHYWPLKVMNVRDGRLLTFGADGSAGAVMLDLNTLVWYPGADPNNFNLLSSTGPLPTPLSTAKPTPGILLSTSP</sequence>
<gene>
    <name evidence="1" type="ordered locus">Sulac_1353</name>
</gene>
<proteinExistence type="predicted"/>
<organism evidence="1 2">
    <name type="scientific">Sulfobacillus acidophilus (strain ATCC 700253 / DSM 10332 / NAL)</name>
    <dbReference type="NCBI Taxonomy" id="679936"/>
    <lineage>
        <taxon>Bacteria</taxon>
        <taxon>Bacillati</taxon>
        <taxon>Bacillota</taxon>
        <taxon>Clostridia</taxon>
        <taxon>Eubacteriales</taxon>
        <taxon>Clostridiales Family XVII. Incertae Sedis</taxon>
        <taxon>Sulfobacillus</taxon>
    </lineage>
</organism>
<reference evidence="1 2" key="2">
    <citation type="journal article" date="2012" name="Stand. Genomic Sci.">
        <title>Complete genome sequence of the moderately thermophilic mineral-sulfide-oxidizing firmicute Sulfobacillus acidophilus type strain (NAL(T)).</title>
        <authorList>
            <person name="Anderson I."/>
            <person name="Chertkov O."/>
            <person name="Chen A."/>
            <person name="Saunders E."/>
            <person name="Lapidus A."/>
            <person name="Nolan M."/>
            <person name="Lucas S."/>
            <person name="Hammon N."/>
            <person name="Deshpande S."/>
            <person name="Cheng J.F."/>
            <person name="Han C."/>
            <person name="Tapia R."/>
            <person name="Goodwin L.A."/>
            <person name="Pitluck S."/>
            <person name="Liolios K."/>
            <person name="Pagani I."/>
            <person name="Ivanova N."/>
            <person name="Mikhailova N."/>
            <person name="Pati A."/>
            <person name="Palaniappan K."/>
            <person name="Land M."/>
            <person name="Pan C."/>
            <person name="Rohde M."/>
            <person name="Pukall R."/>
            <person name="Goker M."/>
            <person name="Detter J.C."/>
            <person name="Woyke T."/>
            <person name="Bristow J."/>
            <person name="Eisen J.A."/>
            <person name="Markowitz V."/>
            <person name="Hugenholtz P."/>
            <person name="Kyrpides N.C."/>
            <person name="Klenk H.P."/>
            <person name="Mavromatis K."/>
        </authorList>
    </citation>
    <scope>NUCLEOTIDE SEQUENCE [LARGE SCALE GENOMIC DNA]</scope>
    <source>
        <strain evidence="2">ATCC 700253 / DSM 10332 / NAL</strain>
    </source>
</reference>
<dbReference type="Proteomes" id="UP000005439">
    <property type="component" value="Chromosome"/>
</dbReference>